<dbReference type="AlphaFoldDB" id="A0A9W9TI09"/>
<dbReference type="OrthoDB" id="4064873at2759"/>
<evidence type="ECO:0000256" key="6">
    <source>
        <dbReference type="ARBA" id="ARBA00023242"/>
    </source>
</evidence>
<evidence type="ECO:0000256" key="5">
    <source>
        <dbReference type="ARBA" id="ARBA00023163"/>
    </source>
</evidence>
<evidence type="ECO:0000256" key="4">
    <source>
        <dbReference type="ARBA" id="ARBA00023125"/>
    </source>
</evidence>
<dbReference type="GO" id="GO:0046872">
    <property type="term" value="F:metal ion binding"/>
    <property type="evidence" value="ECO:0007669"/>
    <property type="project" value="UniProtKB-KW"/>
</dbReference>
<reference evidence="8" key="1">
    <citation type="submission" date="2022-11" db="EMBL/GenBank/DDBJ databases">
        <authorList>
            <person name="Petersen C."/>
        </authorList>
    </citation>
    <scope>NUCLEOTIDE SEQUENCE</scope>
    <source>
        <strain evidence="8">IBT 19713</strain>
    </source>
</reference>
<evidence type="ECO:0000256" key="3">
    <source>
        <dbReference type="ARBA" id="ARBA00023015"/>
    </source>
</evidence>
<dbReference type="InterPro" id="IPR007219">
    <property type="entry name" value="XnlR_reg_dom"/>
</dbReference>
<dbReference type="GeneID" id="83204375"/>
<feature type="domain" description="Xylanolytic transcriptional activator regulatory" evidence="7">
    <location>
        <begin position="147"/>
        <end position="275"/>
    </location>
</feature>
<keyword evidence="6" id="KW-0539">Nucleus</keyword>
<sequence>MTLPVAQAMCMLHFPVPGASAPRVLRQIKLMSSNPPAAVEESLARSSTAVVGASTGIFDERKVRYVGASAAMAFPHVLGMALGSGSPPKMRSVAYNFGIRPEEVSDAHCALEKLISEEDLAFFSDVYFSVMAPIGDLLDPGIYAQRCHDYYHKPSNRAMAFSAAAAGIAALGSFLSPNRHPREPELVQYAKAILDDPVSMRMLSVDHIVAWGMRVLYLRATTRPNNAWVASCTVMHLCETVGLHMDENIKKMAAMAGAEALGLDEDRLRRIFWISWAGHVMLSYEQDRSAVQFRVVTCQPILSVPGSVADQFVQLIQIIPSQNSPFSLGCTASDSAGEFFGRLKELAKLQSAHPFLVVTKADIALCFYRRVYHLKTYIPDDFIDIVIDSGSAAITAAEQLASQGRLFWNTIGSVFQYACVLLAIDTPTAFVHLPTAFKALENLVTIADTLLTREALSIARHLLSLSMAQKRKHLAQLEAVEASYQLPPLSASQSTNPIPDMGWELDWDQFFTDPYLSMLGPDIQL</sequence>
<gene>
    <name evidence="8" type="ORF">N7468_007776</name>
</gene>
<dbReference type="GO" id="GO:0009410">
    <property type="term" value="P:response to xenobiotic stimulus"/>
    <property type="evidence" value="ECO:0007669"/>
    <property type="project" value="TreeGrafter"/>
</dbReference>
<keyword evidence="1" id="KW-0479">Metal-binding</keyword>
<reference evidence="8" key="2">
    <citation type="journal article" date="2023" name="IMA Fungus">
        <title>Comparative genomic study of the Penicillium genus elucidates a diverse pangenome and 15 lateral gene transfer events.</title>
        <authorList>
            <person name="Petersen C."/>
            <person name="Sorensen T."/>
            <person name="Nielsen M.R."/>
            <person name="Sondergaard T.E."/>
            <person name="Sorensen J.L."/>
            <person name="Fitzpatrick D.A."/>
            <person name="Frisvad J.C."/>
            <person name="Nielsen K.L."/>
        </authorList>
    </citation>
    <scope>NUCLEOTIDE SEQUENCE</scope>
    <source>
        <strain evidence="8">IBT 19713</strain>
    </source>
</reference>
<dbReference type="CDD" id="cd12148">
    <property type="entry name" value="fungal_TF_MHR"/>
    <property type="match status" value="1"/>
</dbReference>
<organism evidence="8 9">
    <name type="scientific">Penicillium chermesinum</name>
    <dbReference type="NCBI Taxonomy" id="63820"/>
    <lineage>
        <taxon>Eukaryota</taxon>
        <taxon>Fungi</taxon>
        <taxon>Dikarya</taxon>
        <taxon>Ascomycota</taxon>
        <taxon>Pezizomycotina</taxon>
        <taxon>Eurotiomycetes</taxon>
        <taxon>Eurotiomycetidae</taxon>
        <taxon>Eurotiales</taxon>
        <taxon>Aspergillaceae</taxon>
        <taxon>Penicillium</taxon>
    </lineage>
</organism>
<keyword evidence="9" id="KW-1185">Reference proteome</keyword>
<dbReference type="EMBL" id="JAPQKS010000006">
    <property type="protein sequence ID" value="KAJ5223234.1"/>
    <property type="molecule type" value="Genomic_DNA"/>
</dbReference>
<dbReference type="PANTHER" id="PTHR31779:SF3">
    <property type="entry name" value="PROTEIN RDR1"/>
    <property type="match status" value="1"/>
</dbReference>
<evidence type="ECO:0000256" key="1">
    <source>
        <dbReference type="ARBA" id="ARBA00022723"/>
    </source>
</evidence>
<dbReference type="InterPro" id="IPR052478">
    <property type="entry name" value="Metabolite_Synth_Reg"/>
</dbReference>
<keyword evidence="3" id="KW-0805">Transcription regulation</keyword>
<dbReference type="PANTHER" id="PTHR31779">
    <property type="entry name" value="2-NITROPROPANE DIOXYGENASE FAMILY, PUTATIVE (AFU_ORTHOLOGUE AFUA_2G17430)-RELATED"/>
    <property type="match status" value="1"/>
</dbReference>
<proteinExistence type="predicted"/>
<protein>
    <submittedName>
        <fullName evidence="8">Protein RDR1</fullName>
    </submittedName>
</protein>
<dbReference type="GO" id="GO:0003700">
    <property type="term" value="F:DNA-binding transcription factor activity"/>
    <property type="evidence" value="ECO:0007669"/>
    <property type="project" value="TreeGrafter"/>
</dbReference>
<dbReference type="Pfam" id="PF04082">
    <property type="entry name" value="Fungal_trans"/>
    <property type="match status" value="1"/>
</dbReference>
<keyword evidence="5" id="KW-0804">Transcription</keyword>
<keyword evidence="2" id="KW-0862">Zinc</keyword>
<dbReference type="GO" id="GO:0003677">
    <property type="term" value="F:DNA binding"/>
    <property type="evidence" value="ECO:0007669"/>
    <property type="project" value="UniProtKB-KW"/>
</dbReference>
<evidence type="ECO:0000313" key="9">
    <source>
        <dbReference type="Proteomes" id="UP001150941"/>
    </source>
</evidence>
<evidence type="ECO:0000256" key="2">
    <source>
        <dbReference type="ARBA" id="ARBA00022833"/>
    </source>
</evidence>
<name>A0A9W9TI09_9EURO</name>
<dbReference type="Proteomes" id="UP001150941">
    <property type="component" value="Unassembled WGS sequence"/>
</dbReference>
<evidence type="ECO:0000259" key="7">
    <source>
        <dbReference type="Pfam" id="PF04082"/>
    </source>
</evidence>
<dbReference type="RefSeq" id="XP_058327417.1">
    <property type="nucleotide sequence ID" value="XM_058477072.1"/>
</dbReference>
<comment type="caution">
    <text evidence="8">The sequence shown here is derived from an EMBL/GenBank/DDBJ whole genome shotgun (WGS) entry which is preliminary data.</text>
</comment>
<keyword evidence="4" id="KW-0238">DNA-binding</keyword>
<accession>A0A9W9TI09</accession>
<evidence type="ECO:0000313" key="8">
    <source>
        <dbReference type="EMBL" id="KAJ5223234.1"/>
    </source>
</evidence>